<dbReference type="PRINTS" id="PR00922">
    <property type="entry name" value="DADACBPTASE3"/>
</dbReference>
<evidence type="ECO:0000313" key="3">
    <source>
        <dbReference type="EMBL" id="WAV97066.1"/>
    </source>
</evidence>
<dbReference type="GO" id="GO:0009002">
    <property type="term" value="F:serine-type D-Ala-D-Ala carboxypeptidase activity"/>
    <property type="evidence" value="ECO:0007669"/>
    <property type="project" value="UniProtKB-EC"/>
</dbReference>
<accession>A0ABY7JHY6</accession>
<dbReference type="PANTHER" id="PTHR30023:SF0">
    <property type="entry name" value="PENICILLIN-SENSITIVE CARBOXYPEPTIDASE A"/>
    <property type="match status" value="1"/>
</dbReference>
<name>A0ABY7JHY6_9BURK</name>
<evidence type="ECO:0000256" key="1">
    <source>
        <dbReference type="ARBA" id="ARBA00006096"/>
    </source>
</evidence>
<sequence length="490" mass="53894">MNENRQESCLIRLSRSDGKSGNIKYCSRFFYIFLGSSTIACARILPDEIENELRRAGVAEESVGIVVQPVDGQKPILALNADIAFHPASTMKVVTTYAALELLGPHYRWKTNAYVTGKLEEGVLHGDLIIKGSGDPSFSQKDLWLFVREIQDSGIHEIRGNIVLDRTVFGKTGYDPAAFDDAPLKPYNAGPDGLLLNDRKVEIRFIPDIVRDKVNVAMEPRMNGIAIIPPVAASSACGNWQNGMDIHFDDRIAYFEGQYPLACGEKTLSVHPYQMSDIRYFGSIFEKLWRESGGVFNGHVIEGTVPPEAQIVARWNSPALGMIVNAVNKISNNVRARQLLLALGVEFRGEGVTTEDGVDVVMKWLAEKGIGTDKVVIENGSGLSRDEKITPSTMAWILRVAYESPVMPELVSSLPIVGRDGTMSKRLVNSEIAGKAHVKTGAINDVRAIAGYVLAKSGRRYLVVCMVNHPDAGYARPLLDSLLNWTYEKG</sequence>
<keyword evidence="3" id="KW-0645">Protease</keyword>
<keyword evidence="2 3" id="KW-0378">Hydrolase</keyword>
<organism evidence="3 4">
    <name type="scientific">Oxalobacter aliiformigenes</name>
    <dbReference type="NCBI Taxonomy" id="2946593"/>
    <lineage>
        <taxon>Bacteria</taxon>
        <taxon>Pseudomonadati</taxon>
        <taxon>Pseudomonadota</taxon>
        <taxon>Betaproteobacteria</taxon>
        <taxon>Burkholderiales</taxon>
        <taxon>Oxalobacteraceae</taxon>
        <taxon>Oxalobacter</taxon>
    </lineage>
</organism>
<dbReference type="InterPro" id="IPR012338">
    <property type="entry name" value="Beta-lactam/transpept-like"/>
</dbReference>
<proteinExistence type="inferred from homology"/>
<dbReference type="Gene3D" id="3.40.710.10">
    <property type="entry name" value="DD-peptidase/beta-lactamase superfamily"/>
    <property type="match status" value="2"/>
</dbReference>
<dbReference type="SUPFAM" id="SSF56601">
    <property type="entry name" value="beta-lactamase/transpeptidase-like"/>
    <property type="match status" value="1"/>
</dbReference>
<dbReference type="Proteomes" id="UP001164794">
    <property type="component" value="Chromosome"/>
</dbReference>
<dbReference type="NCBIfam" id="TIGR00666">
    <property type="entry name" value="PBP4"/>
    <property type="match status" value="1"/>
</dbReference>
<gene>
    <name evidence="3" type="primary">dacB</name>
    <name evidence="3" type="ORF">NB645_09810</name>
</gene>
<dbReference type="InterPro" id="IPR000667">
    <property type="entry name" value="Peptidase_S13"/>
</dbReference>
<keyword evidence="4" id="KW-1185">Reference proteome</keyword>
<comment type="similarity">
    <text evidence="1">Belongs to the peptidase S13 family.</text>
</comment>
<protein>
    <submittedName>
        <fullName evidence="3">D-alanyl-D-alanine carboxypeptidase/D-alanyl-D-alanine-endopeptidase</fullName>
        <ecNumber evidence="3">3.4.16.4</ecNumber>
    </submittedName>
</protein>
<evidence type="ECO:0000313" key="4">
    <source>
        <dbReference type="Proteomes" id="UP001164794"/>
    </source>
</evidence>
<dbReference type="EMBL" id="CP098248">
    <property type="protein sequence ID" value="WAV97066.1"/>
    <property type="molecule type" value="Genomic_DNA"/>
</dbReference>
<dbReference type="Gene3D" id="3.50.80.20">
    <property type="entry name" value="D-Ala-D-Ala carboxypeptidase C, peptidase S13"/>
    <property type="match status" value="1"/>
</dbReference>
<keyword evidence="3" id="KW-0121">Carboxypeptidase</keyword>
<dbReference type="PANTHER" id="PTHR30023">
    <property type="entry name" value="D-ALANYL-D-ALANINE CARBOXYPEPTIDASE"/>
    <property type="match status" value="1"/>
</dbReference>
<reference evidence="3" key="1">
    <citation type="journal article" date="2022" name="Front. Microbiol.">
        <title>New perspectives on an old grouping: The genomic and phenotypic variability of Oxalobacter formigenes and the implications for calcium oxalate stone prevention.</title>
        <authorList>
            <person name="Chmiel J.A."/>
            <person name="Carr C."/>
            <person name="Stuivenberg G.A."/>
            <person name="Venema R."/>
            <person name="Chanyi R.M."/>
            <person name="Al K.F."/>
            <person name="Giguere D."/>
            <person name="Say H."/>
            <person name="Akouris P.P."/>
            <person name="Dominguez Romero S.A."/>
            <person name="Kwong A."/>
            <person name="Tai V."/>
            <person name="Koval S.F."/>
            <person name="Razvi H."/>
            <person name="Bjazevic J."/>
            <person name="Burton J.P."/>
        </authorList>
    </citation>
    <scope>NUCLEOTIDE SEQUENCE</scope>
    <source>
        <strain evidence="3">HOxNP-1</strain>
    </source>
</reference>
<dbReference type="EC" id="3.4.16.4" evidence="3"/>
<dbReference type="Pfam" id="PF02113">
    <property type="entry name" value="Peptidase_S13"/>
    <property type="match status" value="1"/>
</dbReference>
<evidence type="ECO:0000256" key="2">
    <source>
        <dbReference type="ARBA" id="ARBA00022801"/>
    </source>
</evidence>